<evidence type="ECO:0000256" key="1">
    <source>
        <dbReference type="SAM" id="MobiDB-lite"/>
    </source>
</evidence>
<dbReference type="AlphaFoldDB" id="A0A1Q9R416"/>
<feature type="region of interest" description="Disordered" evidence="1">
    <location>
        <begin position="28"/>
        <end position="55"/>
    </location>
</feature>
<proteinExistence type="predicted"/>
<sequence>MRLYKVRAPVIQLIDYFKLCTRLTVGHANPTRGPEPRVEKSDERSVDTRVFPTRV</sequence>
<dbReference type="Proteomes" id="UP000186736">
    <property type="component" value="Unassembled WGS sequence"/>
</dbReference>
<gene>
    <name evidence="2" type="ORF">PSEMO_30500</name>
</gene>
<name>A0A1Q9R416_PSEPU</name>
<organism evidence="2 3">
    <name type="scientific">Pseudomonas putida</name>
    <name type="common">Arthrobacter siderocapsulatus</name>
    <dbReference type="NCBI Taxonomy" id="303"/>
    <lineage>
        <taxon>Bacteria</taxon>
        <taxon>Pseudomonadati</taxon>
        <taxon>Pseudomonadota</taxon>
        <taxon>Gammaproteobacteria</taxon>
        <taxon>Pseudomonadales</taxon>
        <taxon>Pseudomonadaceae</taxon>
        <taxon>Pseudomonas</taxon>
    </lineage>
</organism>
<protein>
    <submittedName>
        <fullName evidence="2">Uncharacterized protein</fullName>
    </submittedName>
</protein>
<accession>A0A1Q9R416</accession>
<evidence type="ECO:0000313" key="2">
    <source>
        <dbReference type="EMBL" id="OLS62147.1"/>
    </source>
</evidence>
<dbReference type="EMBL" id="MKZO01000025">
    <property type="protein sequence ID" value="OLS62147.1"/>
    <property type="molecule type" value="Genomic_DNA"/>
</dbReference>
<reference evidence="2 3" key="1">
    <citation type="submission" date="2016-10" db="EMBL/GenBank/DDBJ databases">
        <title>Genome Sequence of Pseudomonas putida GM4FR.</title>
        <authorList>
            <person name="Poehlein A."/>
            <person name="Wemheuer F."/>
            <person name="Hollensteiner J."/>
            <person name="Wemheuer B."/>
        </authorList>
    </citation>
    <scope>NUCLEOTIDE SEQUENCE [LARGE SCALE GENOMIC DNA]</scope>
    <source>
        <strain evidence="2 3">GM4FR</strain>
    </source>
</reference>
<comment type="caution">
    <text evidence="2">The sequence shown here is derived from an EMBL/GenBank/DDBJ whole genome shotgun (WGS) entry which is preliminary data.</text>
</comment>
<feature type="compositionally biased region" description="Basic and acidic residues" evidence="1">
    <location>
        <begin position="34"/>
        <end position="47"/>
    </location>
</feature>
<evidence type="ECO:0000313" key="3">
    <source>
        <dbReference type="Proteomes" id="UP000186736"/>
    </source>
</evidence>